<evidence type="ECO:0000313" key="1">
    <source>
        <dbReference type="EMBL" id="TBU53550.1"/>
    </source>
</evidence>
<dbReference type="EMBL" id="ML145211">
    <property type="protein sequence ID" value="TBU53550.1"/>
    <property type="molecule type" value="Genomic_DNA"/>
</dbReference>
<keyword evidence="2" id="KW-1185">Reference proteome</keyword>
<sequence>MEGAMGPLLIGTSIGLVQPLRSHSTPVVYICRDLPSRSVESQSSGLPGTCDGDSLCSANRVFVLPLSHHRLLDS</sequence>
<proteinExistence type="predicted"/>
<organism evidence="1 2">
    <name type="scientific">Dichomitus squalens</name>
    <dbReference type="NCBI Taxonomy" id="114155"/>
    <lineage>
        <taxon>Eukaryota</taxon>
        <taxon>Fungi</taxon>
        <taxon>Dikarya</taxon>
        <taxon>Basidiomycota</taxon>
        <taxon>Agaricomycotina</taxon>
        <taxon>Agaricomycetes</taxon>
        <taxon>Polyporales</taxon>
        <taxon>Polyporaceae</taxon>
        <taxon>Dichomitus</taxon>
    </lineage>
</organism>
<reference evidence="1 2" key="1">
    <citation type="submission" date="2019-01" db="EMBL/GenBank/DDBJ databases">
        <title>Draft genome sequences of three monokaryotic isolates of the white-rot basidiomycete fungus Dichomitus squalens.</title>
        <authorList>
            <consortium name="DOE Joint Genome Institute"/>
            <person name="Lopez S.C."/>
            <person name="Andreopoulos B."/>
            <person name="Pangilinan J."/>
            <person name="Lipzen A."/>
            <person name="Riley R."/>
            <person name="Ahrendt S."/>
            <person name="Ng V."/>
            <person name="Barry K."/>
            <person name="Daum C."/>
            <person name="Grigoriev I.V."/>
            <person name="Hilden K.S."/>
            <person name="Makela M.R."/>
            <person name="de Vries R.P."/>
        </authorList>
    </citation>
    <scope>NUCLEOTIDE SEQUENCE [LARGE SCALE GENOMIC DNA]</scope>
    <source>
        <strain evidence="1 2">CBS 464.89</strain>
    </source>
</reference>
<gene>
    <name evidence="1" type="ORF">BD310DRAFT_937810</name>
</gene>
<accession>A0A4Q9PF16</accession>
<evidence type="ECO:0000313" key="2">
    <source>
        <dbReference type="Proteomes" id="UP000292082"/>
    </source>
</evidence>
<protein>
    <submittedName>
        <fullName evidence="1">Uncharacterized protein</fullName>
    </submittedName>
</protein>
<dbReference type="AlphaFoldDB" id="A0A4Q9PF16"/>
<name>A0A4Q9PF16_9APHY</name>
<dbReference type="Proteomes" id="UP000292082">
    <property type="component" value="Unassembled WGS sequence"/>
</dbReference>